<reference evidence="1 2" key="1">
    <citation type="submission" date="2024-04" db="EMBL/GenBank/DDBJ databases">
        <title>Phylogenomic analyses of a clade within the roseobacter group suggest taxonomic reassignments of species of the genera Aestuariivita, Citreicella, Loktanella, Nautella, Pelagibaca, Ruegeria, Thalassobius, Thiobacimonas and Tropicibacter, and the proposal o.</title>
        <authorList>
            <person name="Jeon C.O."/>
        </authorList>
    </citation>
    <scope>NUCLEOTIDE SEQUENCE [LARGE SCALE GENOMIC DNA]</scope>
    <source>
        <strain evidence="1 2">G8-12</strain>
    </source>
</reference>
<gene>
    <name evidence="1" type="ORF">AABB28_07480</name>
</gene>
<dbReference type="AlphaFoldDB" id="A0AAN0M8J2"/>
<keyword evidence="2" id="KW-1185">Reference proteome</keyword>
<dbReference type="Proteomes" id="UP001451782">
    <property type="component" value="Chromosome"/>
</dbReference>
<proteinExistence type="predicted"/>
<name>A0AAN0M8J2_9RHOB</name>
<organism evidence="1 2">
    <name type="scientific">Yoonia algicola</name>
    <dbReference type="NCBI Taxonomy" id="3137368"/>
    <lineage>
        <taxon>Bacteria</taxon>
        <taxon>Pseudomonadati</taxon>
        <taxon>Pseudomonadota</taxon>
        <taxon>Alphaproteobacteria</taxon>
        <taxon>Rhodobacterales</taxon>
        <taxon>Paracoccaceae</taxon>
        <taxon>Yoonia</taxon>
    </lineage>
</organism>
<accession>A0AAN0M8J2</accession>
<evidence type="ECO:0000313" key="2">
    <source>
        <dbReference type="Proteomes" id="UP001451782"/>
    </source>
</evidence>
<evidence type="ECO:0000313" key="1">
    <source>
        <dbReference type="EMBL" id="WZU65093.1"/>
    </source>
</evidence>
<protein>
    <submittedName>
        <fullName evidence="1">Uncharacterized protein</fullName>
    </submittedName>
</protein>
<dbReference type="EMBL" id="CP151762">
    <property type="protein sequence ID" value="WZU65093.1"/>
    <property type="molecule type" value="Genomic_DNA"/>
</dbReference>
<dbReference type="KEGG" id="yag:AABB28_07480"/>
<dbReference type="RefSeq" id="WP_342071443.1">
    <property type="nucleotide sequence ID" value="NZ_CP151762.1"/>
</dbReference>
<sequence length="288" mass="33455">MFDTPLNHFKSVFAHKFFVAPSDRNYFFARFAKTYGINEEFWWQALQTIEKLLKAGLVLNGVSVKRGYNHNIEKLWNKHKEVFGDLAVTNLTRPDKLVERFWTDHPLENLIARMNQMGHPDSRYGLLSYSNNNDDMFKFDQLAFELRRRTIGLDWTIGRDFPDVELTEFYGQPYRNVIVQRPEHQIRSMKSPTGSIEVIGAELEDVIHSWNFSYFRSDADLERPTPPTVAPAMAGFGNSYLYLLWDSLNGGEVTELAREQVEWLLGNIRIGQDAHNEFSRILAADRAN</sequence>